<evidence type="ECO:0000259" key="4">
    <source>
        <dbReference type="Pfam" id="PF13458"/>
    </source>
</evidence>
<dbReference type="Proteomes" id="UP000587070">
    <property type="component" value="Unassembled WGS sequence"/>
</dbReference>
<evidence type="ECO:0000256" key="3">
    <source>
        <dbReference type="SAM" id="SignalP"/>
    </source>
</evidence>
<protein>
    <submittedName>
        <fullName evidence="5">Branched-chain amino acid transport system substrate-binding protein</fullName>
    </submittedName>
</protein>
<name>A0A840G217_RHOTE</name>
<evidence type="ECO:0000256" key="2">
    <source>
        <dbReference type="ARBA" id="ARBA00022729"/>
    </source>
</evidence>
<dbReference type="SUPFAM" id="SSF53822">
    <property type="entry name" value="Periplasmic binding protein-like I"/>
    <property type="match status" value="1"/>
</dbReference>
<keyword evidence="6" id="KW-1185">Reference proteome</keyword>
<comment type="similarity">
    <text evidence="1">Belongs to the leucine-binding protein family.</text>
</comment>
<evidence type="ECO:0000256" key="1">
    <source>
        <dbReference type="ARBA" id="ARBA00010062"/>
    </source>
</evidence>
<comment type="caution">
    <text evidence="5">The sequence shown here is derived from an EMBL/GenBank/DDBJ whole genome shotgun (WGS) entry which is preliminary data.</text>
</comment>
<dbReference type="OrthoDB" id="5290698at2"/>
<organism evidence="5 6">
    <name type="scientific">Rhodocyclus tenuis</name>
    <name type="common">Rhodospirillum tenue</name>
    <dbReference type="NCBI Taxonomy" id="1066"/>
    <lineage>
        <taxon>Bacteria</taxon>
        <taxon>Pseudomonadati</taxon>
        <taxon>Pseudomonadota</taxon>
        <taxon>Betaproteobacteria</taxon>
        <taxon>Rhodocyclales</taxon>
        <taxon>Rhodocyclaceae</taxon>
        <taxon>Rhodocyclus</taxon>
    </lineage>
</organism>
<feature type="signal peptide" evidence="3">
    <location>
        <begin position="1"/>
        <end position="28"/>
    </location>
</feature>
<feature type="domain" description="Leucine-binding protein" evidence="4">
    <location>
        <begin position="29"/>
        <end position="382"/>
    </location>
</feature>
<dbReference type="PANTHER" id="PTHR30483">
    <property type="entry name" value="LEUCINE-SPECIFIC-BINDING PROTEIN"/>
    <property type="match status" value="1"/>
</dbReference>
<evidence type="ECO:0000313" key="5">
    <source>
        <dbReference type="EMBL" id="MBB4246463.1"/>
    </source>
</evidence>
<dbReference type="Gene3D" id="3.40.50.2300">
    <property type="match status" value="2"/>
</dbReference>
<dbReference type="RefSeq" id="WP_153114534.1">
    <property type="nucleotide sequence ID" value="NZ_JACIGE010000002.1"/>
</dbReference>
<accession>A0A840G217</accession>
<gene>
    <name evidence="5" type="ORF">GGD90_000820</name>
</gene>
<dbReference type="CDD" id="cd06333">
    <property type="entry name" value="PBP1_ABC_RPA1789-like"/>
    <property type="match status" value="1"/>
</dbReference>
<dbReference type="Pfam" id="PF13458">
    <property type="entry name" value="Peripla_BP_6"/>
    <property type="match status" value="1"/>
</dbReference>
<dbReference type="InterPro" id="IPR028081">
    <property type="entry name" value="Leu-bd"/>
</dbReference>
<dbReference type="EMBL" id="JACIGE010000002">
    <property type="protein sequence ID" value="MBB4246463.1"/>
    <property type="molecule type" value="Genomic_DNA"/>
</dbReference>
<evidence type="ECO:0000313" key="6">
    <source>
        <dbReference type="Proteomes" id="UP000587070"/>
    </source>
</evidence>
<proteinExistence type="inferred from homology"/>
<reference evidence="5 6" key="1">
    <citation type="submission" date="2020-08" db="EMBL/GenBank/DDBJ databases">
        <title>Genome sequencing of Purple Non-Sulfur Bacteria from various extreme environments.</title>
        <authorList>
            <person name="Mayer M."/>
        </authorList>
    </citation>
    <scope>NUCLEOTIDE SEQUENCE [LARGE SCALE GENOMIC DNA]</scope>
    <source>
        <strain evidence="5 6">2761</strain>
    </source>
</reference>
<sequence>MPQRFFRPRLLSTLLAACLFGAAGAALAEIKVGVITSSTGPVAVVGIPQKNTAAMLPTEIGGQKIDYILLDDASDPTNAVTNLKKLLSEQKVDALIGPSSTPAATAMLDFVAEAKTPLLTTVGSSSLVLPMDEKRRWVFKTTQNDSLIAEAVVAHMHANGIRTLGFIGFNDPYGENWYKVFAPMAEKAGIRIVASERYTRTDPSVTGQVLKLLTARPDAVFVAAAGGPAVLPQQALADKGYKGKIYQTHGAATNDFIRLGGAKVEGTLMAGGPMLVADDLPASNPIKAVAQNYIKLYEAKYGAGTTSTFGANTWDAGLLLQKTIPEALKKAKPGTPEFRAALRDALEQAKEVVGAQGVFTMSPQNHNGMDARARVMMTVKDGRWTALP</sequence>
<keyword evidence="2 3" id="KW-0732">Signal</keyword>
<dbReference type="InterPro" id="IPR028082">
    <property type="entry name" value="Peripla_BP_I"/>
</dbReference>
<dbReference type="AlphaFoldDB" id="A0A840G217"/>
<dbReference type="InterPro" id="IPR051010">
    <property type="entry name" value="BCAA_transport"/>
</dbReference>
<feature type="chain" id="PRO_5032715254" evidence="3">
    <location>
        <begin position="29"/>
        <end position="388"/>
    </location>
</feature>
<dbReference type="PANTHER" id="PTHR30483:SF38">
    <property type="entry name" value="BLR7848 PROTEIN"/>
    <property type="match status" value="1"/>
</dbReference>